<evidence type="ECO:0000259" key="2">
    <source>
        <dbReference type="Pfam" id="PF00144"/>
    </source>
</evidence>
<feature type="chain" id="PRO_5031168573" evidence="1">
    <location>
        <begin position="29"/>
        <end position="376"/>
    </location>
</feature>
<keyword evidence="4" id="KW-1185">Reference proteome</keyword>
<gene>
    <name evidence="3" type="ORF">BLA60_19810</name>
</gene>
<comment type="caution">
    <text evidence="3">The sequence shown here is derived from an EMBL/GenBank/DDBJ whole genome shotgun (WGS) entry which is preliminary data.</text>
</comment>
<dbReference type="PANTHER" id="PTHR46825:SF7">
    <property type="entry name" value="D-ALANYL-D-ALANINE CARBOXYPEPTIDASE"/>
    <property type="match status" value="1"/>
</dbReference>
<dbReference type="InterPro" id="IPR050491">
    <property type="entry name" value="AmpC-like"/>
</dbReference>
<reference evidence="3 4" key="1">
    <citation type="submission" date="2016-12" db="EMBL/GenBank/DDBJ databases">
        <title>The draft genome sequence of Actinophytocola xinjiangensis.</title>
        <authorList>
            <person name="Wang W."/>
            <person name="Yuan L."/>
        </authorList>
    </citation>
    <scope>NUCLEOTIDE SEQUENCE [LARGE SCALE GENOMIC DNA]</scope>
    <source>
        <strain evidence="3 4">CGMCC 4.4663</strain>
    </source>
</reference>
<dbReference type="InterPro" id="IPR012338">
    <property type="entry name" value="Beta-lactam/transpept-like"/>
</dbReference>
<keyword evidence="1" id="KW-0732">Signal</keyword>
<dbReference type="RefSeq" id="WP_075134410.1">
    <property type="nucleotide sequence ID" value="NZ_MSIF01000009.1"/>
</dbReference>
<dbReference type="PANTHER" id="PTHR46825">
    <property type="entry name" value="D-ALANYL-D-ALANINE-CARBOXYPEPTIDASE/ENDOPEPTIDASE AMPH"/>
    <property type="match status" value="1"/>
</dbReference>
<sequence>MATKRRWPGAIAGGVVLVLGLTVSPAAAVARDDVARDDHAATQAALDRYKAVGGPGAAVYAGDATTAWTLTAGTAKIGQQRPITATDHFRDGSQTKTFTAAVVLQLVDEGLVELDTPVEAYLPGVLTGNYDGGVITTRQLLQHTSGMVRDVRDPNPAPDGTYELAELVRSAMDEPPLAEPGAAVEYSNVGYLVLGLLVERLTGQSVGDAITARIIEPLGLTATSFPARGQRALRTPFLPGYLIVRIPPLVFWHENTTGVELSVYSSAGAMESTLADSATFFRALADGDVVSPAALAQMRDTVPYLNGYGMGLGLNDRTLSCGGTVWFKHGAAETGHTSVTGVTDDGRFASLVTNSFATGTEVAALADAVLDAALCD</sequence>
<dbReference type="Pfam" id="PF00144">
    <property type="entry name" value="Beta-lactamase"/>
    <property type="match status" value="1"/>
</dbReference>
<dbReference type="Gene3D" id="3.40.710.10">
    <property type="entry name" value="DD-peptidase/beta-lactamase superfamily"/>
    <property type="match status" value="1"/>
</dbReference>
<organism evidence="3 4">
    <name type="scientific">Actinophytocola xinjiangensis</name>
    <dbReference type="NCBI Taxonomy" id="485602"/>
    <lineage>
        <taxon>Bacteria</taxon>
        <taxon>Bacillati</taxon>
        <taxon>Actinomycetota</taxon>
        <taxon>Actinomycetes</taxon>
        <taxon>Pseudonocardiales</taxon>
        <taxon>Pseudonocardiaceae</taxon>
    </lineage>
</organism>
<evidence type="ECO:0000256" key="1">
    <source>
        <dbReference type="SAM" id="SignalP"/>
    </source>
</evidence>
<feature type="domain" description="Beta-lactamase-related" evidence="2">
    <location>
        <begin position="54"/>
        <end position="373"/>
    </location>
</feature>
<protein>
    <submittedName>
        <fullName evidence="3">Serine hydrolase</fullName>
    </submittedName>
</protein>
<dbReference type="Proteomes" id="UP000185696">
    <property type="component" value="Unassembled WGS sequence"/>
</dbReference>
<name>A0A7Z0WNX6_9PSEU</name>
<dbReference type="InterPro" id="IPR001466">
    <property type="entry name" value="Beta-lactam-related"/>
</dbReference>
<evidence type="ECO:0000313" key="3">
    <source>
        <dbReference type="EMBL" id="OLF09417.1"/>
    </source>
</evidence>
<dbReference type="AlphaFoldDB" id="A0A7Z0WNX6"/>
<dbReference type="EMBL" id="MSIF01000009">
    <property type="protein sequence ID" value="OLF09417.1"/>
    <property type="molecule type" value="Genomic_DNA"/>
</dbReference>
<evidence type="ECO:0000313" key="4">
    <source>
        <dbReference type="Proteomes" id="UP000185696"/>
    </source>
</evidence>
<dbReference type="SUPFAM" id="SSF56601">
    <property type="entry name" value="beta-lactamase/transpeptidase-like"/>
    <property type="match status" value="1"/>
</dbReference>
<proteinExistence type="predicted"/>
<keyword evidence="3" id="KW-0378">Hydrolase</keyword>
<accession>A0A7Z0WNX6</accession>
<dbReference type="GO" id="GO:0016787">
    <property type="term" value="F:hydrolase activity"/>
    <property type="evidence" value="ECO:0007669"/>
    <property type="project" value="UniProtKB-KW"/>
</dbReference>
<feature type="signal peptide" evidence="1">
    <location>
        <begin position="1"/>
        <end position="28"/>
    </location>
</feature>